<evidence type="ECO:0000313" key="10">
    <source>
        <dbReference type="EMBL" id="CAB4930903.1"/>
    </source>
</evidence>
<dbReference type="GO" id="GO:0003700">
    <property type="term" value="F:DNA-binding transcription factor activity"/>
    <property type="evidence" value="ECO:0007669"/>
    <property type="project" value="InterPro"/>
</dbReference>
<dbReference type="GO" id="GO:0032259">
    <property type="term" value="P:methylation"/>
    <property type="evidence" value="ECO:0007669"/>
    <property type="project" value="UniProtKB-KW"/>
</dbReference>
<evidence type="ECO:0000256" key="2">
    <source>
        <dbReference type="ARBA" id="ARBA00022603"/>
    </source>
</evidence>
<proteinExistence type="predicted"/>
<keyword evidence="6" id="KW-0804">Transcription</keyword>
<dbReference type="SUPFAM" id="SSF46767">
    <property type="entry name" value="Methylated DNA-protein cysteine methyltransferase, C-terminal domain"/>
    <property type="match status" value="1"/>
</dbReference>
<gene>
    <name evidence="10" type="ORF">UFOPK3543_02650</name>
</gene>
<dbReference type="NCBIfam" id="TIGR00589">
    <property type="entry name" value="ogt"/>
    <property type="match status" value="1"/>
</dbReference>
<evidence type="ECO:0000256" key="7">
    <source>
        <dbReference type="ARBA" id="ARBA00023204"/>
    </source>
</evidence>
<dbReference type="Gene3D" id="1.10.10.10">
    <property type="entry name" value="Winged helix-like DNA-binding domain superfamily/Winged helix DNA-binding domain"/>
    <property type="match status" value="1"/>
</dbReference>
<evidence type="ECO:0000256" key="4">
    <source>
        <dbReference type="ARBA" id="ARBA00022763"/>
    </source>
</evidence>
<dbReference type="InterPro" id="IPR036217">
    <property type="entry name" value="MethylDNA_cys_MeTrfase_DNAb"/>
</dbReference>
<dbReference type="PANTHER" id="PTHR10815">
    <property type="entry name" value="METHYLATED-DNA--PROTEIN-CYSTEINE METHYLTRANSFERASE"/>
    <property type="match status" value="1"/>
</dbReference>
<dbReference type="PROSITE" id="PS01124">
    <property type="entry name" value="HTH_ARAC_FAMILY_2"/>
    <property type="match status" value="1"/>
</dbReference>
<keyword evidence="3" id="KW-0808">Transferase</keyword>
<evidence type="ECO:0000256" key="8">
    <source>
        <dbReference type="ARBA" id="ARBA00049348"/>
    </source>
</evidence>
<evidence type="ECO:0000256" key="5">
    <source>
        <dbReference type="ARBA" id="ARBA00023015"/>
    </source>
</evidence>
<dbReference type="PROSITE" id="PS00374">
    <property type="entry name" value="MGMT"/>
    <property type="match status" value="1"/>
</dbReference>
<dbReference type="SUPFAM" id="SSF53155">
    <property type="entry name" value="Methylated DNA-protein cysteine methyltransferase domain"/>
    <property type="match status" value="1"/>
</dbReference>
<comment type="catalytic activity">
    <reaction evidence="1">
        <text>a 4-O-methyl-thymidine in DNA + L-cysteinyl-[protein] = a thymidine in DNA + S-methyl-L-cysteinyl-[protein]</text>
        <dbReference type="Rhea" id="RHEA:53428"/>
        <dbReference type="Rhea" id="RHEA-COMP:10131"/>
        <dbReference type="Rhea" id="RHEA-COMP:10132"/>
        <dbReference type="Rhea" id="RHEA-COMP:13555"/>
        <dbReference type="Rhea" id="RHEA-COMP:13556"/>
        <dbReference type="ChEBI" id="CHEBI:29950"/>
        <dbReference type="ChEBI" id="CHEBI:82612"/>
        <dbReference type="ChEBI" id="CHEBI:137386"/>
        <dbReference type="ChEBI" id="CHEBI:137387"/>
        <dbReference type="EC" id="2.1.1.63"/>
    </reaction>
</comment>
<dbReference type="GO" id="GO:0043565">
    <property type="term" value="F:sequence-specific DNA binding"/>
    <property type="evidence" value="ECO:0007669"/>
    <property type="project" value="InterPro"/>
</dbReference>
<dbReference type="Gene3D" id="3.30.160.70">
    <property type="entry name" value="Methylated DNA-protein cysteine methyltransferase domain"/>
    <property type="match status" value="1"/>
</dbReference>
<evidence type="ECO:0000256" key="1">
    <source>
        <dbReference type="ARBA" id="ARBA00001286"/>
    </source>
</evidence>
<reference evidence="10" key="1">
    <citation type="submission" date="2020-05" db="EMBL/GenBank/DDBJ databases">
        <authorList>
            <person name="Chiriac C."/>
            <person name="Salcher M."/>
            <person name="Ghai R."/>
            <person name="Kavagutti S V."/>
        </authorList>
    </citation>
    <scope>NUCLEOTIDE SEQUENCE</scope>
</reference>
<comment type="catalytic activity">
    <reaction evidence="8">
        <text>a 6-O-methyl-2'-deoxyguanosine in DNA + L-cysteinyl-[protein] = S-methyl-L-cysteinyl-[protein] + a 2'-deoxyguanosine in DNA</text>
        <dbReference type="Rhea" id="RHEA:24000"/>
        <dbReference type="Rhea" id="RHEA-COMP:10131"/>
        <dbReference type="Rhea" id="RHEA-COMP:10132"/>
        <dbReference type="Rhea" id="RHEA-COMP:11367"/>
        <dbReference type="Rhea" id="RHEA-COMP:11368"/>
        <dbReference type="ChEBI" id="CHEBI:29950"/>
        <dbReference type="ChEBI" id="CHEBI:82612"/>
        <dbReference type="ChEBI" id="CHEBI:85445"/>
        <dbReference type="ChEBI" id="CHEBI:85448"/>
        <dbReference type="EC" id="2.1.1.63"/>
    </reaction>
</comment>
<dbReference type="PANTHER" id="PTHR10815:SF13">
    <property type="entry name" value="METHYLATED-DNA--PROTEIN-CYSTEINE METHYLTRANSFERASE"/>
    <property type="match status" value="1"/>
</dbReference>
<sequence length="279" mass="30172">MPSDFDVVSDAIAFVVAHRREQPSLATIAAHVHLSADHLQRVFTRWAGISPKRLLQFLNASAARDLLRREPVLAAANALGVSSQSRLYDACVQIDAVTPGDLRRSGEGLKIHIGWVDSPYGDAFVATTERGICALAFAAEGRDPEERLRLDWPAADVESFDQRGLGQRIFAPFAERRDAPLAVVMKGTNLQVQVWSALVRIPEGATQSYGALAAELGAPRAVRAVANAIGANRLGYLIPCHRVIRESGAISGYAWGPKRKRAMLARERASASDDDTNAA</sequence>
<dbReference type="InterPro" id="IPR036388">
    <property type="entry name" value="WH-like_DNA-bd_sf"/>
</dbReference>
<dbReference type="Gene3D" id="1.10.10.60">
    <property type="entry name" value="Homeodomain-like"/>
    <property type="match status" value="1"/>
</dbReference>
<dbReference type="InterPro" id="IPR001497">
    <property type="entry name" value="MethylDNA_cys_MeTrfase_AS"/>
</dbReference>
<keyword evidence="2" id="KW-0489">Methyltransferase</keyword>
<dbReference type="AlphaFoldDB" id="A0A6J7II35"/>
<dbReference type="EMBL" id="CAFBMH010000141">
    <property type="protein sequence ID" value="CAB4930903.1"/>
    <property type="molecule type" value="Genomic_DNA"/>
</dbReference>
<dbReference type="SMART" id="SM00342">
    <property type="entry name" value="HTH_ARAC"/>
    <property type="match status" value="1"/>
</dbReference>
<keyword evidence="4" id="KW-0227">DNA damage</keyword>
<dbReference type="Pfam" id="PF12833">
    <property type="entry name" value="HTH_18"/>
    <property type="match status" value="1"/>
</dbReference>
<dbReference type="SUPFAM" id="SSF46689">
    <property type="entry name" value="Homeodomain-like"/>
    <property type="match status" value="1"/>
</dbReference>
<dbReference type="InterPro" id="IPR014048">
    <property type="entry name" value="MethylDNA_cys_MeTrfase_DNA-bd"/>
</dbReference>
<dbReference type="GO" id="GO:0003908">
    <property type="term" value="F:methylated-DNA-[protein]-cysteine S-methyltransferase activity"/>
    <property type="evidence" value="ECO:0007669"/>
    <property type="project" value="UniProtKB-EC"/>
</dbReference>
<name>A0A6J7II35_9ZZZZ</name>
<dbReference type="GO" id="GO:0006281">
    <property type="term" value="P:DNA repair"/>
    <property type="evidence" value="ECO:0007669"/>
    <property type="project" value="UniProtKB-KW"/>
</dbReference>
<organism evidence="10">
    <name type="scientific">freshwater metagenome</name>
    <dbReference type="NCBI Taxonomy" id="449393"/>
    <lineage>
        <taxon>unclassified sequences</taxon>
        <taxon>metagenomes</taxon>
        <taxon>ecological metagenomes</taxon>
    </lineage>
</organism>
<evidence type="ECO:0000259" key="9">
    <source>
        <dbReference type="PROSITE" id="PS01124"/>
    </source>
</evidence>
<keyword evidence="5" id="KW-0805">Transcription regulation</keyword>
<dbReference type="InterPro" id="IPR018060">
    <property type="entry name" value="HTH_AraC"/>
</dbReference>
<dbReference type="Pfam" id="PF01035">
    <property type="entry name" value="DNA_binding_1"/>
    <property type="match status" value="1"/>
</dbReference>
<protein>
    <submittedName>
        <fullName evidence="10">Unannotated protein</fullName>
    </submittedName>
</protein>
<accession>A0A6J7II35</accession>
<dbReference type="CDD" id="cd06445">
    <property type="entry name" value="ATase"/>
    <property type="match status" value="1"/>
</dbReference>
<dbReference type="InterPro" id="IPR036631">
    <property type="entry name" value="MGMT_N_sf"/>
</dbReference>
<keyword evidence="7" id="KW-0234">DNA repair</keyword>
<dbReference type="InterPro" id="IPR009057">
    <property type="entry name" value="Homeodomain-like_sf"/>
</dbReference>
<feature type="domain" description="HTH araC/xylS-type" evidence="9">
    <location>
        <begin position="9"/>
        <end position="105"/>
    </location>
</feature>
<evidence type="ECO:0000256" key="3">
    <source>
        <dbReference type="ARBA" id="ARBA00022679"/>
    </source>
</evidence>
<evidence type="ECO:0000256" key="6">
    <source>
        <dbReference type="ARBA" id="ARBA00023163"/>
    </source>
</evidence>